<gene>
    <name evidence="1" type="ORF">MPP7335_04640</name>
</gene>
<dbReference type="Proteomes" id="UP000252008">
    <property type="component" value="Unassembled WGS sequence"/>
</dbReference>
<accession>A0A375YP65</accession>
<evidence type="ECO:0000313" key="1">
    <source>
        <dbReference type="EMBL" id="SRX82873.1"/>
    </source>
</evidence>
<dbReference type="STRING" id="39692.BST38_27545"/>
<keyword evidence="2" id="KW-1185">Reference proteome</keyword>
<dbReference type="EMBL" id="UEGS01000001">
    <property type="protein sequence ID" value="SRX82873.1"/>
    <property type="molecule type" value="Genomic_DNA"/>
</dbReference>
<dbReference type="AlphaFoldDB" id="A0A375YP65"/>
<proteinExistence type="predicted"/>
<protein>
    <submittedName>
        <fullName evidence="1">Uncharacterized protein</fullName>
    </submittedName>
</protein>
<organism evidence="1 2">
    <name type="scientific">Mycolicibacterium parafortuitum</name>
    <name type="common">Mycobacterium parafortuitum</name>
    <dbReference type="NCBI Taxonomy" id="39692"/>
    <lineage>
        <taxon>Bacteria</taxon>
        <taxon>Bacillati</taxon>
        <taxon>Actinomycetota</taxon>
        <taxon>Actinomycetes</taxon>
        <taxon>Mycobacteriales</taxon>
        <taxon>Mycobacteriaceae</taxon>
        <taxon>Mycolicibacterium</taxon>
    </lineage>
</organism>
<evidence type="ECO:0000313" key="2">
    <source>
        <dbReference type="Proteomes" id="UP000252008"/>
    </source>
</evidence>
<reference evidence="1 2" key="1">
    <citation type="submission" date="2018-05" db="EMBL/GenBank/DDBJ databases">
        <authorList>
            <consortium name="IHU Genomes"/>
        </authorList>
    </citation>
    <scope>NUCLEOTIDE SEQUENCE [LARGE SCALE GENOMIC DNA]</scope>
    <source>
        <strain evidence="1 2">P7335</strain>
    </source>
</reference>
<name>A0A375YP65_MYCPF</name>
<sequence length="65" mass="7082">MTGSVETLAAIARESRFRTLRATVAIIQPGLLRSKASDDIRALLGATDRFLSETYGMKLRVIASD</sequence>